<dbReference type="EMBL" id="CADIKH010000009">
    <property type="protein sequence ID" value="CAB3754629.1"/>
    <property type="molecule type" value="Genomic_DNA"/>
</dbReference>
<feature type="transmembrane region" description="Helical" evidence="1">
    <location>
        <begin position="6"/>
        <end position="23"/>
    </location>
</feature>
<protein>
    <submittedName>
        <fullName evidence="2">Uncharacterized protein</fullName>
    </submittedName>
</protein>
<dbReference type="RefSeq" id="WP_175226672.1">
    <property type="nucleotide sequence ID" value="NZ_CADIKH010000009.1"/>
</dbReference>
<sequence>MGSNLGIYVAILLCLAAVARYGIKKGKSRPEAARAFGILATMAGLPIAAQAIGLLFHPFA</sequence>
<feature type="transmembrane region" description="Helical" evidence="1">
    <location>
        <begin position="35"/>
        <end position="56"/>
    </location>
</feature>
<proteinExistence type="predicted"/>
<keyword evidence="1" id="KW-0472">Membrane</keyword>
<organism evidence="2 3">
    <name type="scientific">Paraburkholderia humisilvae</name>
    <dbReference type="NCBI Taxonomy" id="627669"/>
    <lineage>
        <taxon>Bacteria</taxon>
        <taxon>Pseudomonadati</taxon>
        <taxon>Pseudomonadota</taxon>
        <taxon>Betaproteobacteria</taxon>
        <taxon>Burkholderiales</taxon>
        <taxon>Burkholderiaceae</taxon>
        <taxon>Paraburkholderia</taxon>
    </lineage>
</organism>
<reference evidence="2 3" key="1">
    <citation type="submission" date="2020-04" db="EMBL/GenBank/DDBJ databases">
        <authorList>
            <person name="De Canck E."/>
        </authorList>
    </citation>
    <scope>NUCLEOTIDE SEQUENCE [LARGE SCALE GENOMIC DNA]</scope>
    <source>
        <strain evidence="2 3">LMG 29542</strain>
    </source>
</reference>
<keyword evidence="3" id="KW-1185">Reference proteome</keyword>
<evidence type="ECO:0000313" key="3">
    <source>
        <dbReference type="Proteomes" id="UP000494363"/>
    </source>
</evidence>
<dbReference type="Proteomes" id="UP000494363">
    <property type="component" value="Unassembled WGS sequence"/>
</dbReference>
<gene>
    <name evidence="2" type="ORF">LMG29542_02404</name>
</gene>
<evidence type="ECO:0000256" key="1">
    <source>
        <dbReference type="SAM" id="Phobius"/>
    </source>
</evidence>
<keyword evidence="1" id="KW-1133">Transmembrane helix</keyword>
<accession>A0A6J5DKC5</accession>
<name>A0A6J5DKC5_9BURK</name>
<keyword evidence="1" id="KW-0812">Transmembrane</keyword>
<dbReference type="AlphaFoldDB" id="A0A6J5DKC5"/>
<evidence type="ECO:0000313" key="2">
    <source>
        <dbReference type="EMBL" id="CAB3754629.1"/>
    </source>
</evidence>